<dbReference type="FunFam" id="2.30.30.40:FF:000100">
    <property type="entry name" value="SH3 domain-containing YSC84-like protein 1"/>
    <property type="match status" value="1"/>
</dbReference>
<name>A0A164R9T3_9AGAM</name>
<proteinExistence type="predicted"/>
<dbReference type="InterPro" id="IPR004148">
    <property type="entry name" value="BAR_dom"/>
</dbReference>
<dbReference type="PANTHER" id="PTHR47174:SF1">
    <property type="entry name" value="REDUCED VIABILITY UPON STARVATION PROTEIN 167"/>
    <property type="match status" value="1"/>
</dbReference>
<dbReference type="GO" id="GO:0051666">
    <property type="term" value="P:actin cortical patch localization"/>
    <property type="evidence" value="ECO:0007669"/>
    <property type="project" value="InterPro"/>
</dbReference>
<dbReference type="PROSITE" id="PS50002">
    <property type="entry name" value="SH3"/>
    <property type="match status" value="1"/>
</dbReference>
<dbReference type="InterPro" id="IPR027267">
    <property type="entry name" value="AH/BAR_dom_sf"/>
</dbReference>
<evidence type="ECO:0000259" key="5">
    <source>
        <dbReference type="PROSITE" id="PS51021"/>
    </source>
</evidence>
<evidence type="ECO:0000313" key="7">
    <source>
        <dbReference type="Proteomes" id="UP000076722"/>
    </source>
</evidence>
<evidence type="ECO:0000256" key="1">
    <source>
        <dbReference type="ARBA" id="ARBA00022443"/>
    </source>
</evidence>
<dbReference type="GO" id="GO:0097320">
    <property type="term" value="P:plasma membrane tubulation"/>
    <property type="evidence" value="ECO:0007669"/>
    <property type="project" value="TreeGrafter"/>
</dbReference>
<dbReference type="GO" id="GO:0006897">
    <property type="term" value="P:endocytosis"/>
    <property type="evidence" value="ECO:0007669"/>
    <property type="project" value="InterPro"/>
</dbReference>
<dbReference type="Pfam" id="PF00018">
    <property type="entry name" value="SH3_1"/>
    <property type="match status" value="1"/>
</dbReference>
<feature type="compositionally biased region" description="Low complexity" evidence="3">
    <location>
        <begin position="325"/>
        <end position="344"/>
    </location>
</feature>
<dbReference type="PRINTS" id="PR00452">
    <property type="entry name" value="SH3DOMAIN"/>
</dbReference>
<dbReference type="OrthoDB" id="2159336at2759"/>
<feature type="domain" description="SH3" evidence="4">
    <location>
        <begin position="371"/>
        <end position="430"/>
    </location>
</feature>
<dbReference type="InterPro" id="IPR001452">
    <property type="entry name" value="SH3_domain"/>
</dbReference>
<dbReference type="STRING" id="1314777.A0A164R9T3"/>
<dbReference type="GO" id="GO:0008289">
    <property type="term" value="F:lipid binding"/>
    <property type="evidence" value="ECO:0007669"/>
    <property type="project" value="TreeGrafter"/>
</dbReference>
<feature type="region of interest" description="Disordered" evidence="3">
    <location>
        <begin position="286"/>
        <end position="344"/>
    </location>
</feature>
<dbReference type="InterPro" id="IPR036028">
    <property type="entry name" value="SH3-like_dom_sf"/>
</dbReference>
<dbReference type="EMBL" id="KV419422">
    <property type="protein sequence ID" value="KZS90377.1"/>
    <property type="molecule type" value="Genomic_DNA"/>
</dbReference>
<dbReference type="SUPFAM" id="SSF103657">
    <property type="entry name" value="BAR/IMD domain-like"/>
    <property type="match status" value="1"/>
</dbReference>
<feature type="domain" description="BAR" evidence="5">
    <location>
        <begin position="15"/>
        <end position="250"/>
    </location>
</feature>
<keyword evidence="1 2" id="KW-0728">SH3 domain</keyword>
<evidence type="ECO:0000256" key="3">
    <source>
        <dbReference type="SAM" id="MobiDB-lite"/>
    </source>
</evidence>
<dbReference type="GO" id="GO:0043332">
    <property type="term" value="C:mating projection tip"/>
    <property type="evidence" value="ECO:0007669"/>
    <property type="project" value="TreeGrafter"/>
</dbReference>
<dbReference type="SMART" id="SM00326">
    <property type="entry name" value="SH3"/>
    <property type="match status" value="1"/>
</dbReference>
<gene>
    <name evidence="6" type="ORF">SISNIDRAFT_457916</name>
</gene>
<feature type="compositionally biased region" description="Low complexity" evidence="3">
    <location>
        <begin position="289"/>
        <end position="316"/>
    </location>
</feature>
<keyword evidence="7" id="KW-1185">Reference proteome</keyword>
<evidence type="ECO:0000313" key="6">
    <source>
        <dbReference type="EMBL" id="KZS90377.1"/>
    </source>
</evidence>
<dbReference type="GO" id="GO:1990528">
    <property type="term" value="C:Rvs161p-Rvs167p complex"/>
    <property type="evidence" value="ECO:0007669"/>
    <property type="project" value="TreeGrafter"/>
</dbReference>
<accession>A0A164R9T3</accession>
<dbReference type="Proteomes" id="UP000076722">
    <property type="component" value="Unassembled WGS sequence"/>
</dbReference>
<dbReference type="AlphaFoldDB" id="A0A164R9T3"/>
<dbReference type="Pfam" id="PF03114">
    <property type="entry name" value="BAR"/>
    <property type="match status" value="1"/>
</dbReference>
<dbReference type="PROSITE" id="PS51021">
    <property type="entry name" value="BAR"/>
    <property type="match status" value="1"/>
</dbReference>
<dbReference type="SUPFAM" id="SSF50044">
    <property type="entry name" value="SH3-domain"/>
    <property type="match status" value="1"/>
</dbReference>
<evidence type="ECO:0000256" key="2">
    <source>
        <dbReference type="PROSITE-ProRule" id="PRU00192"/>
    </source>
</evidence>
<protein>
    <submittedName>
        <fullName evidence="6">BAR-domain-containing protein</fullName>
    </submittedName>
</protein>
<evidence type="ECO:0000259" key="4">
    <source>
        <dbReference type="PROSITE" id="PS50002"/>
    </source>
</evidence>
<dbReference type="GO" id="GO:0030479">
    <property type="term" value="C:actin cortical patch"/>
    <property type="evidence" value="ECO:0007669"/>
    <property type="project" value="TreeGrafter"/>
</dbReference>
<reference evidence="6 7" key="1">
    <citation type="journal article" date="2016" name="Mol. Biol. Evol.">
        <title>Comparative Genomics of Early-Diverging Mushroom-Forming Fungi Provides Insights into the Origins of Lignocellulose Decay Capabilities.</title>
        <authorList>
            <person name="Nagy L.G."/>
            <person name="Riley R."/>
            <person name="Tritt A."/>
            <person name="Adam C."/>
            <person name="Daum C."/>
            <person name="Floudas D."/>
            <person name="Sun H."/>
            <person name="Yadav J.S."/>
            <person name="Pangilinan J."/>
            <person name="Larsson K.H."/>
            <person name="Matsuura K."/>
            <person name="Barry K."/>
            <person name="Labutti K."/>
            <person name="Kuo R."/>
            <person name="Ohm R.A."/>
            <person name="Bhattacharya S.S."/>
            <person name="Shirouzu T."/>
            <person name="Yoshinaga Y."/>
            <person name="Martin F.M."/>
            <person name="Grigoriev I.V."/>
            <person name="Hibbett D.S."/>
        </authorList>
    </citation>
    <scope>NUCLEOTIDE SEQUENCE [LARGE SCALE GENOMIC DNA]</scope>
    <source>
        <strain evidence="6 7">HHB9708</strain>
    </source>
</reference>
<dbReference type="SMART" id="SM00721">
    <property type="entry name" value="BAR"/>
    <property type="match status" value="1"/>
</dbReference>
<dbReference type="PANTHER" id="PTHR47174">
    <property type="entry name" value="BRIDGING INTEGRATOR 3"/>
    <property type="match status" value="1"/>
</dbReference>
<dbReference type="Gene3D" id="1.20.1270.60">
    <property type="entry name" value="Arfaptin homology (AH) domain/BAR domain"/>
    <property type="match status" value="1"/>
</dbReference>
<dbReference type="GO" id="GO:0031097">
    <property type="term" value="C:medial cortex"/>
    <property type="evidence" value="ECO:0007669"/>
    <property type="project" value="TreeGrafter"/>
</dbReference>
<dbReference type="CDD" id="cd07599">
    <property type="entry name" value="BAR_Rvs167p"/>
    <property type="match status" value="1"/>
</dbReference>
<feature type="region of interest" description="Disordered" evidence="3">
    <location>
        <begin position="350"/>
        <end position="369"/>
    </location>
</feature>
<dbReference type="InterPro" id="IPR046982">
    <property type="entry name" value="BIN3/RVS161-like"/>
</dbReference>
<sequence length="430" mass="47198">MKGITRALARTPHMVTAKVGMSKKSSDPEFDDYHRKFTTLEAETEKLLKDCGVFTASVVSLLSSGQNFATSFANLFQPLAGEYDVMGKHPAAANTIRNVNQYQSMMEDLRTILSPELELISSRIVSPAKELQIVLKHIRKQITKRDHKLIDYDRFNNSLTKLREKKEKSLSDEKNLFKLEQDFEAATNEYETLNSAMKADLPRFMVLATQFIDPLFHSFYYMQLNIFYLMLDKFNGFASGKYETGGSGAQIADAYEASRTDAIEQVEALNITKRMVSTAKLMAQKRDTGSLGSLGRSASSSSAPPVRTPSATFAKKSPPPPPSPFGSTNTATPPPYSAGAGSAGPIAAANATAAKRAPPPPPVKPKPRAEPPVQYVVALYDFAAQADGDLEFSAGDRIELVERTGSTEDWWTGRLNGRQGVFPGNYVQES</sequence>
<dbReference type="Gene3D" id="2.30.30.40">
    <property type="entry name" value="SH3 Domains"/>
    <property type="match status" value="1"/>
</dbReference>
<organism evidence="6 7">
    <name type="scientific">Sistotremastrum niveocremeum HHB9708</name>
    <dbReference type="NCBI Taxonomy" id="1314777"/>
    <lineage>
        <taxon>Eukaryota</taxon>
        <taxon>Fungi</taxon>
        <taxon>Dikarya</taxon>
        <taxon>Basidiomycota</taxon>
        <taxon>Agaricomycotina</taxon>
        <taxon>Agaricomycetes</taxon>
        <taxon>Sistotremastrales</taxon>
        <taxon>Sistotremastraceae</taxon>
        <taxon>Sertulicium</taxon>
        <taxon>Sertulicium niveocremeum</taxon>
    </lineage>
</organism>